<proteinExistence type="predicted"/>
<dbReference type="RefSeq" id="WP_058247006.1">
    <property type="nucleotide sequence ID" value="NZ_CYSE01000002.1"/>
</dbReference>
<feature type="compositionally biased region" description="Gly residues" evidence="3">
    <location>
        <begin position="423"/>
        <end position="438"/>
    </location>
</feature>
<dbReference type="PANTHER" id="PTHR38340:SF1">
    <property type="entry name" value="S-LAYER PROTEIN"/>
    <property type="match status" value="1"/>
</dbReference>
<dbReference type="SUPFAM" id="SSF51120">
    <property type="entry name" value="beta-Roll"/>
    <property type="match status" value="2"/>
</dbReference>
<accession>A0A0P1G737</accession>
<reference evidence="4 5" key="1">
    <citation type="submission" date="2015-09" db="EMBL/GenBank/DDBJ databases">
        <authorList>
            <consortium name="Swine Surveillance"/>
        </authorList>
    </citation>
    <scope>NUCLEOTIDE SEQUENCE [LARGE SCALE GENOMIC DNA]</scope>
    <source>
        <strain evidence="4 5">CECT 7648</strain>
    </source>
</reference>
<organism evidence="4 5">
    <name type="scientific">Tropicibacter naphthalenivorans</name>
    <dbReference type="NCBI Taxonomy" id="441103"/>
    <lineage>
        <taxon>Bacteria</taxon>
        <taxon>Pseudomonadati</taxon>
        <taxon>Pseudomonadota</taxon>
        <taxon>Alphaproteobacteria</taxon>
        <taxon>Rhodobacterales</taxon>
        <taxon>Roseobacteraceae</taxon>
        <taxon>Tropicibacter</taxon>
    </lineage>
</organism>
<evidence type="ECO:0000256" key="2">
    <source>
        <dbReference type="ARBA" id="ARBA00022525"/>
    </source>
</evidence>
<dbReference type="InterPro" id="IPR018511">
    <property type="entry name" value="Hemolysin-typ_Ca-bd_CS"/>
</dbReference>
<evidence type="ECO:0000313" key="5">
    <source>
        <dbReference type="Proteomes" id="UP000054935"/>
    </source>
</evidence>
<keyword evidence="2" id="KW-0964">Secreted</keyword>
<dbReference type="OrthoDB" id="7667352at2"/>
<dbReference type="STRING" id="441103.TRN7648_01517"/>
<comment type="subcellular location">
    <subcellularLocation>
        <location evidence="1">Secreted</location>
    </subcellularLocation>
</comment>
<dbReference type="Proteomes" id="UP000054935">
    <property type="component" value="Unassembled WGS sequence"/>
</dbReference>
<evidence type="ECO:0000256" key="3">
    <source>
        <dbReference type="SAM" id="MobiDB-lite"/>
    </source>
</evidence>
<name>A0A0P1G737_9RHOB</name>
<dbReference type="InterPro" id="IPR011049">
    <property type="entry name" value="Serralysin-like_metalloprot_C"/>
</dbReference>
<dbReference type="InterPro" id="IPR001343">
    <property type="entry name" value="Hemolysn_Ca-bd"/>
</dbReference>
<dbReference type="AlphaFoldDB" id="A0A0P1G737"/>
<keyword evidence="5" id="KW-1185">Reference proteome</keyword>
<protein>
    <submittedName>
        <fullName evidence="4">Hemolysin, chromosomal</fullName>
    </submittedName>
</protein>
<evidence type="ECO:0000256" key="1">
    <source>
        <dbReference type="ARBA" id="ARBA00004613"/>
    </source>
</evidence>
<evidence type="ECO:0000313" key="4">
    <source>
        <dbReference type="EMBL" id="CUH77516.1"/>
    </source>
</evidence>
<dbReference type="Gene3D" id="2.150.10.10">
    <property type="entry name" value="Serralysin-like metalloprotease, C-terminal"/>
    <property type="match status" value="4"/>
</dbReference>
<dbReference type="PANTHER" id="PTHR38340">
    <property type="entry name" value="S-LAYER PROTEIN"/>
    <property type="match status" value="1"/>
</dbReference>
<dbReference type="GO" id="GO:0005509">
    <property type="term" value="F:calcium ion binding"/>
    <property type="evidence" value="ECO:0007669"/>
    <property type="project" value="InterPro"/>
</dbReference>
<dbReference type="PROSITE" id="PS00330">
    <property type="entry name" value="HEMOLYSIN_CALCIUM"/>
    <property type="match status" value="2"/>
</dbReference>
<dbReference type="EMBL" id="CYSE01000002">
    <property type="protein sequence ID" value="CUH77516.1"/>
    <property type="molecule type" value="Genomic_DNA"/>
</dbReference>
<dbReference type="GO" id="GO:0005576">
    <property type="term" value="C:extracellular region"/>
    <property type="evidence" value="ECO:0007669"/>
    <property type="project" value="UniProtKB-SubCell"/>
</dbReference>
<dbReference type="Pfam" id="PF00353">
    <property type="entry name" value="HemolysinCabind"/>
    <property type="match status" value="4"/>
</dbReference>
<sequence>MRFDFLGYDLSIVYGLFDADLENGLSVTDQGVVVTVPIGSIPGLHEGTITLTGDTLDFEAGTGTITGAEFRSYGIVQAEFSDIAWPVADVVAMLSEPTVADKQSALAGLINTSASVIMVASAATGFFHQHNLIIDFQDQITVPMTLDGSPVGNVLIGTFLDDRIAFTGAATTSDVHWDALNTVSATPGSDTITLAPGYYAGLSLRYDRFVEGLTMDVDGQTGDGTVITTMGTDTISGLHHVLATSDLILSGSQGDDTIRVTGAGDGHVFINGDGGSDRFELTLDGVLGLSYGWARAGTSTGIDLDLSTGQVADNGFGGQDTIVQTPGSGYLIVEGSEAADRMIGDDFDNLLAGMDADDTIQGGRGNDSLYGGLGDDDLHGQTGQDDLFGYDGNDRLRGGTKSDYLDGGNGDDSLAGQRHGDTLHGGSGADTLKGGGGSDYMNGGDGDDFLKGGTYQDTLYGSYGNDTLTANRHDDYLDGGEGDDLLLGGGGEDTLFGNWWNDTLKGGADADLFLFDDSYGSDVILDFNAADGDRIGLTFGLANARELSQIAADMQVMDRGTLLSFNENVEVFLTGVVDLDAAALSDTLVYWTPEGDISF</sequence>
<feature type="region of interest" description="Disordered" evidence="3">
    <location>
        <begin position="399"/>
        <end position="438"/>
    </location>
</feature>
<dbReference type="PRINTS" id="PR00313">
    <property type="entry name" value="CABNDNGRPT"/>
</dbReference>
<gene>
    <name evidence="4" type="primary">hlyA_7</name>
    <name evidence="4" type="ORF">TRN7648_01517</name>
</gene>
<dbReference type="InterPro" id="IPR050557">
    <property type="entry name" value="RTX_toxin/Mannuronan_C5-epim"/>
</dbReference>